<dbReference type="AlphaFoldDB" id="C0MBL6"/>
<organism evidence="1 2">
    <name type="scientific">Streptococcus equi subsp. equi (strain 4047)</name>
    <dbReference type="NCBI Taxonomy" id="553482"/>
    <lineage>
        <taxon>Bacteria</taxon>
        <taxon>Bacillati</taxon>
        <taxon>Bacillota</taxon>
        <taxon>Bacilli</taxon>
        <taxon>Lactobacillales</taxon>
        <taxon>Streptococcaceae</taxon>
        <taxon>Streptococcus</taxon>
    </lineage>
</organism>
<gene>
    <name evidence="1" type="ordered locus">SEQ_0815</name>
</gene>
<dbReference type="HOGENOM" id="CLU_3240015_0_0_9"/>
<sequence length="43" mass="4590">MSLLTTSKVATLVFELAVNHKNPHIRTCLPLKGYGVAPLLGAD</sequence>
<evidence type="ECO:0000313" key="1">
    <source>
        <dbReference type="EMBL" id="CAW93257.1"/>
    </source>
</evidence>
<dbReference type="EMBL" id="FM204883">
    <property type="protein sequence ID" value="CAW93257.1"/>
    <property type="molecule type" value="Genomic_DNA"/>
</dbReference>
<dbReference type="KEGG" id="seu:SEQ_0815"/>
<evidence type="ECO:0000313" key="2">
    <source>
        <dbReference type="Proteomes" id="UP000001365"/>
    </source>
</evidence>
<proteinExistence type="predicted"/>
<dbReference type="Proteomes" id="UP000001365">
    <property type="component" value="Chromosome"/>
</dbReference>
<accession>C0MBL6</accession>
<reference evidence="1 2" key="1">
    <citation type="journal article" date="2009" name="PLoS Pathog.">
        <title>Genomic evidence for the evolution of Streptococcus equi: host restriction, increased virulence, and genetic exchange with human pathogens.</title>
        <authorList>
            <person name="Holden M.T.G."/>
            <person name="Heather Z."/>
            <person name="Paillot R."/>
            <person name="Steward K.F."/>
            <person name="Webb K."/>
            <person name="Ainslie F."/>
            <person name="Jourdan T."/>
            <person name="Bason N.C."/>
            <person name="Holroyd N.E."/>
            <person name="Mungall K."/>
            <person name="Quail M.A."/>
            <person name="Sanders M."/>
            <person name="Simmonds M."/>
            <person name="Willey D."/>
            <person name="Brooks K."/>
            <person name="Aanensen D.M."/>
            <person name="Spratt B.G."/>
            <person name="Jolley K.A."/>
            <person name="Maiden M.C.J."/>
            <person name="Kehoe M."/>
            <person name="Chanter N."/>
            <person name="Bentley S.D."/>
            <person name="Robinson C."/>
            <person name="Maskell D.J."/>
            <person name="Parkhill J."/>
            <person name="Waller A.S."/>
        </authorList>
    </citation>
    <scope>NUCLEOTIDE SEQUENCE [LARGE SCALE GENOMIC DNA]</scope>
    <source>
        <strain evidence="1 2">4047</strain>
    </source>
</reference>
<name>C0MBL6_STRE4</name>
<protein>
    <submittedName>
        <fullName evidence="1">Hypothetical phage protein</fullName>
    </submittedName>
</protein>